<dbReference type="EMBL" id="GBRH01275390">
    <property type="protein sequence ID" value="JAD22505.1"/>
    <property type="molecule type" value="Transcribed_RNA"/>
</dbReference>
<evidence type="ECO:0000313" key="1">
    <source>
        <dbReference type="EMBL" id="JAD22505.1"/>
    </source>
</evidence>
<protein>
    <submittedName>
        <fullName evidence="1">Uncharacterized protein</fullName>
    </submittedName>
</protein>
<reference evidence="1" key="1">
    <citation type="submission" date="2014-09" db="EMBL/GenBank/DDBJ databases">
        <authorList>
            <person name="Magalhaes I.L.F."/>
            <person name="Oliveira U."/>
            <person name="Santos F.R."/>
            <person name="Vidigal T.H.D.A."/>
            <person name="Brescovit A.D."/>
            <person name="Santos A.J."/>
        </authorList>
    </citation>
    <scope>NUCLEOTIDE SEQUENCE</scope>
    <source>
        <tissue evidence="1">Shoot tissue taken approximately 20 cm above the soil surface</tissue>
    </source>
</reference>
<accession>A0A0A8YAN1</accession>
<organism evidence="1">
    <name type="scientific">Arundo donax</name>
    <name type="common">Giant reed</name>
    <name type="synonym">Donax arundinaceus</name>
    <dbReference type="NCBI Taxonomy" id="35708"/>
    <lineage>
        <taxon>Eukaryota</taxon>
        <taxon>Viridiplantae</taxon>
        <taxon>Streptophyta</taxon>
        <taxon>Embryophyta</taxon>
        <taxon>Tracheophyta</taxon>
        <taxon>Spermatophyta</taxon>
        <taxon>Magnoliopsida</taxon>
        <taxon>Liliopsida</taxon>
        <taxon>Poales</taxon>
        <taxon>Poaceae</taxon>
        <taxon>PACMAD clade</taxon>
        <taxon>Arundinoideae</taxon>
        <taxon>Arundineae</taxon>
        <taxon>Arundo</taxon>
    </lineage>
</organism>
<name>A0A0A8YAN1_ARUDO</name>
<sequence length="31" mass="3287">MAGVMMHNRLRSGAVRTLTSCGSSISGDYLD</sequence>
<reference evidence="1" key="2">
    <citation type="journal article" date="2015" name="Data Brief">
        <title>Shoot transcriptome of the giant reed, Arundo donax.</title>
        <authorList>
            <person name="Barrero R.A."/>
            <person name="Guerrero F.D."/>
            <person name="Moolhuijzen P."/>
            <person name="Goolsby J.A."/>
            <person name="Tidwell J."/>
            <person name="Bellgard S.E."/>
            <person name="Bellgard M.I."/>
        </authorList>
    </citation>
    <scope>NUCLEOTIDE SEQUENCE</scope>
    <source>
        <tissue evidence="1">Shoot tissue taken approximately 20 cm above the soil surface</tissue>
    </source>
</reference>
<dbReference type="AlphaFoldDB" id="A0A0A8YAN1"/>
<proteinExistence type="predicted"/>